<evidence type="ECO:0000313" key="6">
    <source>
        <dbReference type="EMBL" id="AKJ95729.1"/>
    </source>
</evidence>
<dbReference type="GO" id="GO:1990103">
    <property type="term" value="C:DnaA-HU complex"/>
    <property type="evidence" value="ECO:0007669"/>
    <property type="project" value="UniProtKB-ARBA"/>
</dbReference>
<evidence type="ECO:0000256" key="2">
    <source>
        <dbReference type="ARBA" id="ARBA00010529"/>
    </source>
</evidence>
<dbReference type="SMART" id="SM00411">
    <property type="entry name" value="BHL"/>
    <property type="match status" value="1"/>
</dbReference>
<dbReference type="FunFam" id="4.10.520.10:FF:000001">
    <property type="entry name" value="DNA-binding protein HU"/>
    <property type="match status" value="1"/>
</dbReference>
<dbReference type="Gene3D" id="4.10.520.10">
    <property type="entry name" value="IHF-like DNA-binding proteins"/>
    <property type="match status" value="1"/>
</dbReference>
<dbReference type="GO" id="GO:0003677">
    <property type="term" value="F:DNA binding"/>
    <property type="evidence" value="ECO:0007669"/>
    <property type="project" value="UniProtKB-KW"/>
</dbReference>
<proteinExistence type="inferred from homology"/>
<dbReference type="PROSITE" id="PS00045">
    <property type="entry name" value="HISTONE_LIKE"/>
    <property type="match status" value="1"/>
</dbReference>
<protein>
    <submittedName>
        <fullName evidence="6">Transcriptional regulator HU subunit alpha</fullName>
    </submittedName>
</protein>
<sequence length="90" mass="9470">MNKSELIDAIAAEADVPKAQAGKIVDAMVSVVGDTLAKGDQVSLVGFGTFLVREREARTGRNPRTGQSIQIAASKTPSFKAGKALKDRVN</sequence>
<evidence type="ECO:0000256" key="4">
    <source>
        <dbReference type="ARBA" id="ARBA00023125"/>
    </source>
</evidence>
<dbReference type="GO" id="GO:0030527">
    <property type="term" value="F:structural constituent of chromatin"/>
    <property type="evidence" value="ECO:0007669"/>
    <property type="project" value="InterPro"/>
</dbReference>
<evidence type="ECO:0000256" key="1">
    <source>
        <dbReference type="ARBA" id="ARBA00003819"/>
    </source>
</evidence>
<dbReference type="GO" id="GO:0006351">
    <property type="term" value="P:DNA-templated transcription"/>
    <property type="evidence" value="ECO:0007669"/>
    <property type="project" value="UniProtKB-ARBA"/>
</dbReference>
<dbReference type="CDD" id="cd13831">
    <property type="entry name" value="HU"/>
    <property type="match status" value="1"/>
</dbReference>
<dbReference type="PANTHER" id="PTHR33175:SF3">
    <property type="entry name" value="DNA-BINDING PROTEIN HU-BETA"/>
    <property type="match status" value="1"/>
</dbReference>
<dbReference type="GO" id="GO:0006270">
    <property type="term" value="P:DNA replication initiation"/>
    <property type="evidence" value="ECO:0007669"/>
    <property type="project" value="UniProtKB-ARBA"/>
</dbReference>
<dbReference type="InterPro" id="IPR010992">
    <property type="entry name" value="IHF-like_DNA-bd_dom_sf"/>
</dbReference>
<dbReference type="PRINTS" id="PR01727">
    <property type="entry name" value="DNABINDINGHU"/>
</dbReference>
<gene>
    <name evidence="6" type="ORF">TVD_10330</name>
</gene>
<dbReference type="SUPFAM" id="SSF47729">
    <property type="entry name" value="IHF-like DNA-binding proteins"/>
    <property type="match status" value="1"/>
</dbReference>
<keyword evidence="3" id="KW-0226">DNA condensation</keyword>
<dbReference type="Proteomes" id="UP000064201">
    <property type="component" value="Chromosome"/>
</dbReference>
<accession>A0A0G3G5T5</accession>
<dbReference type="InterPro" id="IPR020816">
    <property type="entry name" value="Histone-like_DNA-bd_CS"/>
</dbReference>
<dbReference type="EMBL" id="CP011367">
    <property type="protein sequence ID" value="AKJ95729.1"/>
    <property type="molecule type" value="Genomic_DNA"/>
</dbReference>
<dbReference type="GO" id="GO:0005829">
    <property type="term" value="C:cytosol"/>
    <property type="evidence" value="ECO:0007669"/>
    <property type="project" value="TreeGrafter"/>
</dbReference>
<dbReference type="PANTHER" id="PTHR33175">
    <property type="entry name" value="DNA-BINDING PROTEIN HU"/>
    <property type="match status" value="1"/>
</dbReference>
<reference evidence="6 7" key="1">
    <citation type="submission" date="2015-04" db="EMBL/GenBank/DDBJ databases">
        <title>Complete Sequence for the Genome of the Thioalkalivibrio versutus D301.</title>
        <authorList>
            <person name="Mu T."/>
            <person name="Zhou J."/>
            <person name="Xu X."/>
        </authorList>
    </citation>
    <scope>NUCLEOTIDE SEQUENCE [LARGE SCALE GENOMIC DNA]</scope>
    <source>
        <strain evidence="6 7">D301</strain>
    </source>
</reference>
<dbReference type="KEGG" id="tvr:TVD_10330"/>
<dbReference type="STRING" id="106634.TVD_10330"/>
<organism evidence="6 7">
    <name type="scientific">Thioalkalivibrio versutus</name>
    <dbReference type="NCBI Taxonomy" id="106634"/>
    <lineage>
        <taxon>Bacteria</taxon>
        <taxon>Pseudomonadati</taxon>
        <taxon>Pseudomonadota</taxon>
        <taxon>Gammaproteobacteria</taxon>
        <taxon>Chromatiales</taxon>
        <taxon>Ectothiorhodospiraceae</taxon>
        <taxon>Thioalkalivibrio</taxon>
    </lineage>
</organism>
<dbReference type="PATRIC" id="fig|106634.4.peg.2113"/>
<dbReference type="GO" id="GO:1990178">
    <property type="term" value="C:HU-DNA complex"/>
    <property type="evidence" value="ECO:0007669"/>
    <property type="project" value="UniProtKB-ARBA"/>
</dbReference>
<dbReference type="GO" id="GO:0030261">
    <property type="term" value="P:chromosome condensation"/>
    <property type="evidence" value="ECO:0007669"/>
    <property type="project" value="UniProtKB-KW"/>
</dbReference>
<dbReference type="InterPro" id="IPR000119">
    <property type="entry name" value="Hist_DNA-bd"/>
</dbReference>
<dbReference type="GO" id="GO:0042802">
    <property type="term" value="F:identical protein binding"/>
    <property type="evidence" value="ECO:0007669"/>
    <property type="project" value="UniProtKB-ARBA"/>
</dbReference>
<keyword evidence="7" id="KW-1185">Reference proteome</keyword>
<dbReference type="Pfam" id="PF00216">
    <property type="entry name" value="Bac_DNA_binding"/>
    <property type="match status" value="1"/>
</dbReference>
<dbReference type="RefSeq" id="WP_018938885.1">
    <property type="nucleotide sequence ID" value="NZ_CP011367.1"/>
</dbReference>
<comment type="function">
    <text evidence="1">Histone-like DNA-binding protein which is capable of wrapping DNA to stabilize it, and thus to prevent its denaturation under extreme environmental conditions.</text>
</comment>
<evidence type="ECO:0000256" key="5">
    <source>
        <dbReference type="RuleBase" id="RU003939"/>
    </source>
</evidence>
<dbReference type="AlphaFoldDB" id="A0A0G3G5T5"/>
<comment type="similarity">
    <text evidence="2 5">Belongs to the bacterial histone-like protein family.</text>
</comment>
<dbReference type="OrthoDB" id="9799835at2"/>
<evidence type="ECO:0000313" key="7">
    <source>
        <dbReference type="Proteomes" id="UP000064201"/>
    </source>
</evidence>
<keyword evidence="4" id="KW-0238">DNA-binding</keyword>
<evidence type="ECO:0000256" key="3">
    <source>
        <dbReference type="ARBA" id="ARBA00023067"/>
    </source>
</evidence>
<name>A0A0G3G5T5_9GAMM</name>